<dbReference type="AlphaFoldDB" id="A0A8J2SVT5"/>
<name>A0A8J2SVT5_9STRA</name>
<evidence type="ECO:0000256" key="1">
    <source>
        <dbReference type="SAM" id="MobiDB-lite"/>
    </source>
</evidence>
<evidence type="ECO:0000259" key="2">
    <source>
        <dbReference type="Pfam" id="PF07059"/>
    </source>
</evidence>
<dbReference type="PANTHER" id="PTHR31558">
    <property type="entry name" value="CW14 PROTEIN"/>
    <property type="match status" value="1"/>
</dbReference>
<sequence>MPAFLRSTRKALARATGLHHVASPEQSQRKSTWVKPASPTGEIEDDVEEVVVRARKASPKKDRRQPSGFSGVSRSVDGAKKGTWTIVPASRFRVRGKGYTRTNHHLTDLDAVLALKGPSIDAIYDVTHVDVVQCQKKRRDLVKTTLRPPKPAYVSPLHGLVPSTLVINAILPARPHDSDGPCRQVILTCRLTERCCAELAKTAPQNGSGELNLKTAVERIRDPSLRLWAAWCRDIRTHQKASDRNEMRGRFKLFARAADAATSQKCAAMLPDDAKSVVFNGAALLGRDACAVTFVSSRTAGGDVAEISIDGFRLGPRVRAGLHALKGGVGLGSVDIGFGIEARAEAELPERLLCCARLNRAVGAPERSEGWFSGLLG</sequence>
<organism evidence="3 4">
    <name type="scientific">Pelagomonas calceolata</name>
    <dbReference type="NCBI Taxonomy" id="35677"/>
    <lineage>
        <taxon>Eukaryota</taxon>
        <taxon>Sar</taxon>
        <taxon>Stramenopiles</taxon>
        <taxon>Ochrophyta</taxon>
        <taxon>Pelagophyceae</taxon>
        <taxon>Pelagomonadales</taxon>
        <taxon>Pelagomonadaceae</taxon>
        <taxon>Pelagomonas</taxon>
    </lineage>
</organism>
<feature type="domain" description="Protein ENHANCED DISEASE RESISTANCE 2 C-terminal" evidence="2">
    <location>
        <begin position="84"/>
        <end position="360"/>
    </location>
</feature>
<keyword evidence="4" id="KW-1185">Reference proteome</keyword>
<reference evidence="3" key="1">
    <citation type="submission" date="2021-11" db="EMBL/GenBank/DDBJ databases">
        <authorList>
            <consortium name="Genoscope - CEA"/>
            <person name="William W."/>
        </authorList>
    </citation>
    <scope>NUCLEOTIDE SEQUENCE</scope>
</reference>
<dbReference type="Pfam" id="PF07059">
    <property type="entry name" value="EDR2_C"/>
    <property type="match status" value="1"/>
</dbReference>
<dbReference type="InterPro" id="IPR009769">
    <property type="entry name" value="EDR2_C"/>
</dbReference>
<evidence type="ECO:0000313" key="3">
    <source>
        <dbReference type="EMBL" id="CAH0377362.1"/>
    </source>
</evidence>
<feature type="compositionally biased region" description="Basic residues" evidence="1">
    <location>
        <begin position="53"/>
        <end position="63"/>
    </location>
</feature>
<accession>A0A8J2SVT5</accession>
<evidence type="ECO:0000313" key="4">
    <source>
        <dbReference type="Proteomes" id="UP000789595"/>
    </source>
</evidence>
<protein>
    <recommendedName>
        <fullName evidence="2">Protein ENHANCED DISEASE RESISTANCE 2 C-terminal domain-containing protein</fullName>
    </recommendedName>
</protein>
<proteinExistence type="predicted"/>
<comment type="caution">
    <text evidence="3">The sequence shown here is derived from an EMBL/GenBank/DDBJ whole genome shotgun (WGS) entry which is preliminary data.</text>
</comment>
<dbReference type="EMBL" id="CAKKNE010000005">
    <property type="protein sequence ID" value="CAH0377362.1"/>
    <property type="molecule type" value="Genomic_DNA"/>
</dbReference>
<gene>
    <name evidence="3" type="ORF">PECAL_5P19190</name>
</gene>
<feature type="region of interest" description="Disordered" evidence="1">
    <location>
        <begin position="14"/>
        <end position="75"/>
    </location>
</feature>
<dbReference type="Proteomes" id="UP000789595">
    <property type="component" value="Unassembled WGS sequence"/>
</dbReference>